<keyword evidence="5 6" id="KW-0067">ATP-binding</keyword>
<dbReference type="OMA" id="MSHFSRH"/>
<feature type="compositionally biased region" description="Polar residues" evidence="8">
    <location>
        <begin position="1"/>
        <end position="13"/>
    </location>
</feature>
<dbReference type="SUPFAM" id="SSF56112">
    <property type="entry name" value="Protein kinase-like (PK-like)"/>
    <property type="match status" value="1"/>
</dbReference>
<evidence type="ECO:0000259" key="9">
    <source>
        <dbReference type="PROSITE" id="PS50011"/>
    </source>
</evidence>
<feature type="binding site" evidence="6">
    <location>
        <position position="119"/>
    </location>
    <ligand>
        <name>ATP</name>
        <dbReference type="ChEBI" id="CHEBI:30616"/>
    </ligand>
</feature>
<evidence type="ECO:0000313" key="11">
    <source>
        <dbReference type="EMBL" id="CCC53656.1"/>
    </source>
</evidence>
<feature type="region of interest" description="Disordered" evidence="8">
    <location>
        <begin position="757"/>
        <end position="792"/>
    </location>
</feature>
<dbReference type="Gene3D" id="1.10.510.10">
    <property type="entry name" value="Transferase(Phosphotransferase) domain 1"/>
    <property type="match status" value="1"/>
</dbReference>
<feature type="region of interest" description="Disordered" evidence="8">
    <location>
        <begin position="387"/>
        <end position="409"/>
    </location>
</feature>
<feature type="compositionally biased region" description="Low complexity" evidence="8">
    <location>
        <begin position="904"/>
        <end position="921"/>
    </location>
</feature>
<dbReference type="PROSITE" id="PS50011">
    <property type="entry name" value="PROTEIN_KINASE_DOM"/>
    <property type="match status" value="1"/>
</dbReference>
<feature type="domain" description="POLO box" evidence="10">
    <location>
        <begin position="1062"/>
        <end position="1156"/>
    </location>
</feature>
<feature type="compositionally biased region" description="Low complexity" evidence="8">
    <location>
        <begin position="387"/>
        <end position="402"/>
    </location>
</feature>
<evidence type="ECO:0000256" key="1">
    <source>
        <dbReference type="ARBA" id="ARBA00022527"/>
    </source>
</evidence>
<dbReference type="VEuPathDB" id="TriTrypDB:TvY486_1111400"/>
<proteinExistence type="inferred from homology"/>
<feature type="domain" description="Protein kinase" evidence="9">
    <location>
        <begin position="91"/>
        <end position="367"/>
    </location>
</feature>
<protein>
    <recommendedName>
        <fullName evidence="7">Serine/threonine-protein kinase PLK</fullName>
        <ecNumber evidence="7">2.7.11.21</ecNumber>
    </recommendedName>
    <alternativeName>
        <fullName evidence="7">Polo-like kinase</fullName>
    </alternativeName>
</protein>
<evidence type="ECO:0000256" key="8">
    <source>
        <dbReference type="SAM" id="MobiDB-lite"/>
    </source>
</evidence>
<dbReference type="InterPro" id="IPR011009">
    <property type="entry name" value="Kinase-like_dom_sf"/>
</dbReference>
<evidence type="ECO:0000259" key="10">
    <source>
        <dbReference type="PROSITE" id="PS50078"/>
    </source>
</evidence>
<dbReference type="InterPro" id="IPR000959">
    <property type="entry name" value="POLO_box_dom"/>
</dbReference>
<dbReference type="PANTHER" id="PTHR24345:SF0">
    <property type="entry name" value="CELL CYCLE SERINE_THREONINE-PROTEIN KINASE CDC5_MSD2"/>
    <property type="match status" value="1"/>
</dbReference>
<keyword evidence="2 7" id="KW-0808">Transferase</keyword>
<feature type="region of interest" description="Disordered" evidence="8">
    <location>
        <begin position="50"/>
        <end position="76"/>
    </location>
</feature>
<feature type="compositionally biased region" description="Low complexity" evidence="8">
    <location>
        <begin position="513"/>
        <end position="527"/>
    </location>
</feature>
<dbReference type="GO" id="GO:0005524">
    <property type="term" value="F:ATP binding"/>
    <property type="evidence" value="ECO:0007669"/>
    <property type="project" value="UniProtKB-UniRule"/>
</dbReference>
<dbReference type="PANTHER" id="PTHR24345">
    <property type="entry name" value="SERINE/THREONINE-PROTEIN KINASE PLK"/>
    <property type="match status" value="1"/>
</dbReference>
<dbReference type="PROSITE" id="PS00107">
    <property type="entry name" value="PROTEIN_KINASE_ATP"/>
    <property type="match status" value="1"/>
</dbReference>
<dbReference type="Pfam" id="PF26235">
    <property type="entry name" value="zf-KKT2_KKT3"/>
    <property type="match status" value="1"/>
</dbReference>
<dbReference type="InterPro" id="IPR017441">
    <property type="entry name" value="Protein_kinase_ATP_BS"/>
</dbReference>
<dbReference type="InterPro" id="IPR008271">
    <property type="entry name" value="Ser/Thr_kinase_AS"/>
</dbReference>
<dbReference type="GO" id="GO:0004674">
    <property type="term" value="F:protein serine/threonine kinase activity"/>
    <property type="evidence" value="ECO:0007669"/>
    <property type="project" value="UniProtKB-KW"/>
</dbReference>
<dbReference type="InterPro" id="IPR058800">
    <property type="entry name" value="Znf-KKT2_KKT3"/>
</dbReference>
<keyword evidence="4 7" id="KW-0418">Kinase</keyword>
<dbReference type="PROSITE" id="PS00108">
    <property type="entry name" value="PROTEIN_KINASE_ST"/>
    <property type="match status" value="1"/>
</dbReference>
<dbReference type="InterPro" id="IPR000719">
    <property type="entry name" value="Prot_kinase_dom"/>
</dbReference>
<dbReference type="Pfam" id="PF00069">
    <property type="entry name" value="Pkinase"/>
    <property type="match status" value="1"/>
</dbReference>
<evidence type="ECO:0000256" key="5">
    <source>
        <dbReference type="ARBA" id="ARBA00022840"/>
    </source>
</evidence>
<dbReference type="AlphaFoldDB" id="G0UCU6"/>
<evidence type="ECO:0000256" key="7">
    <source>
        <dbReference type="RuleBase" id="RU361162"/>
    </source>
</evidence>
<dbReference type="GO" id="GO:0005634">
    <property type="term" value="C:nucleus"/>
    <property type="evidence" value="ECO:0007669"/>
    <property type="project" value="TreeGrafter"/>
</dbReference>
<dbReference type="PROSITE" id="PS50078">
    <property type="entry name" value="POLO_BOX"/>
    <property type="match status" value="2"/>
</dbReference>
<comment type="catalytic activity">
    <reaction evidence="7">
        <text>L-threonyl-[protein] + ATP = O-phospho-L-threonyl-[protein] + ADP + H(+)</text>
        <dbReference type="Rhea" id="RHEA:46608"/>
        <dbReference type="Rhea" id="RHEA-COMP:11060"/>
        <dbReference type="Rhea" id="RHEA-COMP:11605"/>
        <dbReference type="ChEBI" id="CHEBI:15378"/>
        <dbReference type="ChEBI" id="CHEBI:30013"/>
        <dbReference type="ChEBI" id="CHEBI:30616"/>
        <dbReference type="ChEBI" id="CHEBI:61977"/>
        <dbReference type="ChEBI" id="CHEBI:456216"/>
        <dbReference type="EC" id="2.7.11.21"/>
    </reaction>
</comment>
<comment type="similarity">
    <text evidence="7">Belongs to the protein kinase superfamily. Ser/Thr protein kinase family. CDC5/Polo subfamily.</text>
</comment>
<feature type="compositionally biased region" description="Basic and acidic residues" evidence="8">
    <location>
        <begin position="891"/>
        <end position="900"/>
    </location>
</feature>
<reference evidence="11" key="1">
    <citation type="journal article" date="2012" name="Proc. Natl. Acad. Sci. U.S.A.">
        <title>Antigenic diversity is generated by distinct evolutionary mechanisms in African trypanosome species.</title>
        <authorList>
            <person name="Jackson A.P."/>
            <person name="Berry A."/>
            <person name="Aslett M."/>
            <person name="Allison H.C."/>
            <person name="Burton P."/>
            <person name="Vavrova-Anderson J."/>
            <person name="Brown R."/>
            <person name="Browne H."/>
            <person name="Corton N."/>
            <person name="Hauser H."/>
            <person name="Gamble J."/>
            <person name="Gilderthorp R."/>
            <person name="Marcello L."/>
            <person name="McQuillan J."/>
            <person name="Otto T.D."/>
            <person name="Quail M.A."/>
            <person name="Sanders M.J."/>
            <person name="van Tonder A."/>
            <person name="Ginger M.L."/>
            <person name="Field M.C."/>
            <person name="Barry J.D."/>
            <person name="Hertz-Fowler C."/>
            <person name="Berriman M."/>
        </authorList>
    </citation>
    <scope>NUCLEOTIDE SEQUENCE</scope>
    <source>
        <strain evidence="11">Y486</strain>
    </source>
</reference>
<dbReference type="EC" id="2.7.11.21" evidence="7"/>
<organism evidence="11">
    <name type="scientific">Trypanosoma vivax (strain Y486)</name>
    <dbReference type="NCBI Taxonomy" id="1055687"/>
    <lineage>
        <taxon>Eukaryota</taxon>
        <taxon>Discoba</taxon>
        <taxon>Euglenozoa</taxon>
        <taxon>Kinetoplastea</taxon>
        <taxon>Metakinetoplastina</taxon>
        <taxon>Trypanosomatida</taxon>
        <taxon>Trypanosomatidae</taxon>
        <taxon>Trypanosoma</taxon>
        <taxon>Duttonella</taxon>
    </lineage>
</organism>
<accession>G0UCU6</accession>
<keyword evidence="3 6" id="KW-0547">Nucleotide-binding</keyword>
<dbReference type="SMART" id="SM00220">
    <property type="entry name" value="S_TKc"/>
    <property type="match status" value="1"/>
</dbReference>
<feature type="region of interest" description="Disordered" evidence="8">
    <location>
        <begin position="507"/>
        <end position="530"/>
    </location>
</feature>
<feature type="domain" description="POLO box" evidence="10">
    <location>
        <begin position="1195"/>
        <end position="1273"/>
    </location>
</feature>
<dbReference type="EMBL" id="HE573027">
    <property type="protein sequence ID" value="CCC53656.1"/>
    <property type="molecule type" value="Genomic_DNA"/>
</dbReference>
<evidence type="ECO:0000256" key="6">
    <source>
        <dbReference type="PROSITE-ProRule" id="PRU10141"/>
    </source>
</evidence>
<evidence type="ECO:0000256" key="2">
    <source>
        <dbReference type="ARBA" id="ARBA00022679"/>
    </source>
</evidence>
<keyword evidence="1 7" id="KW-0723">Serine/threonine-protein kinase</keyword>
<evidence type="ECO:0000256" key="3">
    <source>
        <dbReference type="ARBA" id="ARBA00022741"/>
    </source>
</evidence>
<name>G0UCU6_TRYVY</name>
<gene>
    <name evidence="11" type="ORF">TVY486_1111400</name>
</gene>
<feature type="region of interest" description="Disordered" evidence="8">
    <location>
        <begin position="870"/>
        <end position="968"/>
    </location>
</feature>
<sequence>MTSPPLAGSNSADDSLVKPASSRGAVSIPRELSHTPGIACISSTMRTPSIQRCRVDRGGESDDADSDMQKQREPQPIEQMVVTFESDGLQLTTASLLGKGGFGHVYAAYSNGGELYAMKVSSKKMSENDWERLRKEVTLMSHFSRHPNVVKMIAAGCDSERAYVVMECCASRSLHDIIAQCGLDVPEILWIGWALVDTVAFLHAKNCIHRDLKPQNLLFDFSGNLKITDFGLSSSIVDAQPRKTVAGTAMYMAPEIADVVYTKMTNPDKKNSLQYGQEVDTWSIGVVLYVMLTRMNPYVQAMETRCAHTMDKTQKTLTLFNAVADAAWQWPKGWSGDAELCEIVNRTLHRDPAKRATLEELQQHTVWNRRPLSCPLSLLQKLNLLGKPSSSRSSVTRRSTSRVQEHAHLPVARRTPSAVIEEALTRVVTTERRARSQLALEHHETLQIIVEMLRLSTDELDCRRNIEVEEKRHRLTIVNHRTMHKPKRRSVNNPTTSSLPRTCAVEGSEAVGRSRVSRQPSVSLVSPSSPPRVKEEECEIVRATPDKFAVVYPGRESSTRWSLRPVVSLPRDLNPEIESFKCMNNHIMTKLTKMPNAYVGFDCNVCDREILKITPETPAFRCYKCDYDLCLKCAYNHRLKDVSFVCVSCAKKFISAAKLQAHSLQCRGPSVSASPRRCSRVNTMLWEEAEMVGGSLLDVRLPNSAAAAPGDRRSTRTSGLSSFMRMSSGGLISTGDSHVALPEDVGKMVVQHRDASFPDVPNFSPPEVVVESRKGATSSGVRKDATRVSRSVSFELPPEVRFPKQDREDKVQPRDSAELKEILEADQPPLKKRRSQSLQKDDNNVFSYEVNSSGTIIGIAARHRVAREGSLLSTEKRQGGPTNVVVIRAENAQKPEEKSRQTRVPRSASASRVAVSAAPSATHSTSKEDAAHRTAASVPPTRQSSARTSALCGGPPLPRRTPGASSPVQKIVPTSNFVVPTQPLQPPPSTTERGRVKAVTSVSDYLGTAGRGADSVSANQVNIASCVPAVGGVGGGGKAYLALPRDEHNRIRFVEDFLSGGWVRFYSFTKDDVVVMYYCLQPGRYGAMFATEAGFGTAVVDVYSKLVLYVPCVNNDGTNRSQPHPHVQTFFEEEVRLLSISEAKRYLDNVLNNIMDFVREITRLRAEGLTPAAVHAAYIYQRDKNSVPPNTKFVYVRKVFPDPSGSFTLFRLSNLRSQVVCNTLMDIRWQSDRRNNVGQKYYVLADGTTEPFVVDHTGILSQVERVLCNNFRR</sequence>
<feature type="region of interest" description="Disordered" evidence="8">
    <location>
        <begin position="1"/>
        <end position="30"/>
    </location>
</feature>
<evidence type="ECO:0000256" key="4">
    <source>
        <dbReference type="ARBA" id="ARBA00022777"/>
    </source>
</evidence>